<reference evidence="1 2" key="1">
    <citation type="submission" date="2023-07" db="EMBL/GenBank/DDBJ databases">
        <title>Sorghum-associated microbial communities from plants grown in Nebraska, USA.</title>
        <authorList>
            <person name="Schachtman D."/>
        </authorList>
    </citation>
    <scope>NUCLEOTIDE SEQUENCE [LARGE SCALE GENOMIC DNA]</scope>
    <source>
        <strain evidence="1 2">3773</strain>
    </source>
</reference>
<dbReference type="Proteomes" id="UP001255185">
    <property type="component" value="Unassembled WGS sequence"/>
</dbReference>
<gene>
    <name evidence="1" type="ORF">J2X31_003600</name>
</gene>
<proteinExistence type="predicted"/>
<sequence>MKKLITLLLATAFLFQSCENKREKTKEKSFLKEDNISIKTNEEKTDLPEEDGKYSIIVEQIDSLQYYLQKEKDDNQNIEIKKITDFKVARKLLVGIVEFDEKDIDYPMVKKINFINNRKPTHKSYFELDDCSFKAYFPNENILLCEGGHTTDVSFNLINGQETELTGNPDYIKTSPNKLFRINGHYDGQECSSYFIQKKTKNEFEKIIQLDTEFEKQTKKWLCIMGDNFWKDDTTFYLTLVTSYGKDRKNLGFFKIELFKK</sequence>
<organism evidence="1 2">
    <name type="scientific">Flavobacterium arsenatis</name>
    <dbReference type="NCBI Taxonomy" id="1484332"/>
    <lineage>
        <taxon>Bacteria</taxon>
        <taxon>Pseudomonadati</taxon>
        <taxon>Bacteroidota</taxon>
        <taxon>Flavobacteriia</taxon>
        <taxon>Flavobacteriales</taxon>
        <taxon>Flavobacteriaceae</taxon>
        <taxon>Flavobacterium</taxon>
    </lineage>
</organism>
<accession>A0ABU1TUL9</accession>
<dbReference type="EMBL" id="JAVDVI010000023">
    <property type="protein sequence ID" value="MDR6969567.1"/>
    <property type="molecule type" value="Genomic_DNA"/>
</dbReference>
<name>A0ABU1TUL9_9FLAO</name>
<protein>
    <recommendedName>
        <fullName evidence="3">Lipoprotein</fullName>
    </recommendedName>
</protein>
<comment type="caution">
    <text evidence="1">The sequence shown here is derived from an EMBL/GenBank/DDBJ whole genome shotgun (WGS) entry which is preliminary data.</text>
</comment>
<evidence type="ECO:0000313" key="2">
    <source>
        <dbReference type="Proteomes" id="UP001255185"/>
    </source>
</evidence>
<dbReference type="PROSITE" id="PS51257">
    <property type="entry name" value="PROKAR_LIPOPROTEIN"/>
    <property type="match status" value="1"/>
</dbReference>
<evidence type="ECO:0000313" key="1">
    <source>
        <dbReference type="EMBL" id="MDR6969567.1"/>
    </source>
</evidence>
<evidence type="ECO:0008006" key="3">
    <source>
        <dbReference type="Google" id="ProtNLM"/>
    </source>
</evidence>
<keyword evidence="2" id="KW-1185">Reference proteome</keyword>
<dbReference type="RefSeq" id="WP_310028772.1">
    <property type="nucleotide sequence ID" value="NZ_JAVDVI010000023.1"/>
</dbReference>